<proteinExistence type="predicted"/>
<evidence type="ECO:0000313" key="2">
    <source>
        <dbReference type="Proteomes" id="UP000031419"/>
    </source>
</evidence>
<sequence>MLFGITPGTTLVRVTDWNFTVIFGPWRLTTARSNIRSTAVTGPYKTLKTIGPPHLSLADRGLTCATNAQQGLCVQFAEPVPGIEPTGLLRHPGVTVTVADCAGLAAALA</sequence>
<keyword evidence="2" id="KW-1185">Reference proteome</keyword>
<reference evidence="1 2" key="1">
    <citation type="submission" date="2014-06" db="EMBL/GenBank/DDBJ databases">
        <title>Saccharopolyspora rectivirgula DSM-43113 Genome sequencing.</title>
        <authorList>
            <person name="Barrera C."/>
            <person name="Millon L."/>
            <person name="Rognon B."/>
            <person name="Zaugg C."/>
            <person name="Monod M."/>
        </authorList>
    </citation>
    <scope>NUCLEOTIDE SEQUENCE [LARGE SCALE GENOMIC DNA]</scope>
    <source>
        <strain evidence="1 2">DSM 43113</strain>
    </source>
</reference>
<accession>A0A073B7B2</accession>
<gene>
    <name evidence="1" type="ORF">GU90_14575</name>
</gene>
<dbReference type="Proteomes" id="UP000031419">
    <property type="component" value="Unassembled WGS sequence"/>
</dbReference>
<dbReference type="AlphaFoldDB" id="A0A073B7B2"/>
<comment type="caution">
    <text evidence="1">The sequence shown here is derived from an EMBL/GenBank/DDBJ whole genome shotgun (WGS) entry which is preliminary data.</text>
</comment>
<evidence type="ECO:0000313" key="1">
    <source>
        <dbReference type="EMBL" id="KEI43564.1"/>
    </source>
</evidence>
<dbReference type="eggNOG" id="ENOG5032W8F">
    <property type="taxonomic scope" value="Bacteria"/>
</dbReference>
<name>A0A073B7B2_9PSEU</name>
<protein>
    <submittedName>
        <fullName evidence="1">Uncharacterized protein</fullName>
    </submittedName>
</protein>
<dbReference type="EMBL" id="JNVU01000037">
    <property type="protein sequence ID" value="KEI43564.1"/>
    <property type="molecule type" value="Genomic_DNA"/>
</dbReference>
<organism evidence="1 2">
    <name type="scientific">Saccharopolyspora rectivirgula</name>
    <dbReference type="NCBI Taxonomy" id="28042"/>
    <lineage>
        <taxon>Bacteria</taxon>
        <taxon>Bacillati</taxon>
        <taxon>Actinomycetota</taxon>
        <taxon>Actinomycetes</taxon>
        <taxon>Pseudonocardiales</taxon>
        <taxon>Pseudonocardiaceae</taxon>
        <taxon>Saccharopolyspora</taxon>
    </lineage>
</organism>